<accession>A0ABT0ZR93</accession>
<dbReference type="EMBL" id="JAMWYK010000006">
    <property type="protein sequence ID" value="MCO0832514.1"/>
    <property type="molecule type" value="Genomic_DNA"/>
</dbReference>
<keyword evidence="2" id="KW-1185">Reference proteome</keyword>
<evidence type="ECO:0000313" key="2">
    <source>
        <dbReference type="Proteomes" id="UP001523234"/>
    </source>
</evidence>
<proteinExistence type="predicted"/>
<dbReference type="RefSeq" id="WP_252443756.1">
    <property type="nucleotide sequence ID" value="NZ_JAMWYK010000006.1"/>
</dbReference>
<protein>
    <submittedName>
        <fullName evidence="1">Uncharacterized protein</fullName>
    </submittedName>
</protein>
<evidence type="ECO:0000313" key="1">
    <source>
        <dbReference type="EMBL" id="MCO0832514.1"/>
    </source>
</evidence>
<name>A0ABT0ZR93_9LACO</name>
<dbReference type="Proteomes" id="UP001523234">
    <property type="component" value="Unassembled WGS sequence"/>
</dbReference>
<sequence length="145" mass="16646">MNNNLDLDINRQNLLNNDLALEEVKKIYDFKQSYFTNQQVADFFKISIPTLERTISEHRVELERNGFSVLNGSKLNTFRDQHPEVFETINNDGLKVRNIAISSIRTVLNLSMLLKSSIVAQELRSKILHTFTAPLLKKGANSKQL</sequence>
<gene>
    <name evidence="1" type="ORF">NFX39_05400</name>
</gene>
<organism evidence="1 2">
    <name type="scientific">Fructobacillus apis</name>
    <dbReference type="NCBI Taxonomy" id="2935017"/>
    <lineage>
        <taxon>Bacteria</taxon>
        <taxon>Bacillati</taxon>
        <taxon>Bacillota</taxon>
        <taxon>Bacilli</taxon>
        <taxon>Lactobacillales</taxon>
        <taxon>Lactobacillaceae</taxon>
        <taxon>Fructobacillus</taxon>
    </lineage>
</organism>
<reference evidence="1 2" key="1">
    <citation type="submission" date="2022-06" db="EMBL/GenBank/DDBJ databases">
        <title>Fructobacillus taiwanensis sp. nov., isolated from the honeybee.</title>
        <authorList>
            <person name="Chen Y.-S."/>
            <person name="Wang L.-T."/>
            <person name="Lee Y.-S."/>
            <person name="Chang Y.-C."/>
            <person name="Wu H.-C."/>
            <person name="Liao C.-Y."/>
            <person name="Chen W.-H."/>
            <person name="Deng J.-N."/>
            <person name="Wang Y.-H."/>
        </authorList>
    </citation>
    <scope>NUCLEOTIDE SEQUENCE [LARGE SCALE GENOMIC DNA]</scope>
    <source>
        <strain evidence="1 2">W13</strain>
    </source>
</reference>
<comment type="caution">
    <text evidence="1">The sequence shown here is derived from an EMBL/GenBank/DDBJ whole genome shotgun (WGS) entry which is preliminary data.</text>
</comment>